<keyword evidence="5 9" id="KW-0067">ATP-binding</keyword>
<proteinExistence type="inferred from homology"/>
<dbReference type="SMART" id="SM00233">
    <property type="entry name" value="PH"/>
    <property type="match status" value="1"/>
</dbReference>
<feature type="region of interest" description="Disordered" evidence="10">
    <location>
        <begin position="1120"/>
        <end position="1139"/>
    </location>
</feature>
<evidence type="ECO:0000313" key="13">
    <source>
        <dbReference type="Ensembl" id="ENSEBUP00000022130.1"/>
    </source>
</evidence>
<evidence type="ECO:0000256" key="3">
    <source>
        <dbReference type="ARBA" id="ARBA00022490"/>
    </source>
</evidence>
<dbReference type="CDD" id="cd13296">
    <property type="entry name" value="PH2_MyoX"/>
    <property type="match status" value="1"/>
</dbReference>
<comment type="subcellular location">
    <subcellularLocation>
        <location evidence="1">Cytoplasm</location>
    </subcellularLocation>
</comment>
<feature type="region of interest" description="Actin-binding" evidence="9">
    <location>
        <begin position="619"/>
        <end position="641"/>
    </location>
</feature>
<feature type="domain" description="PH" evidence="11">
    <location>
        <begin position="1190"/>
        <end position="1288"/>
    </location>
</feature>
<dbReference type="Gene3D" id="1.20.58.530">
    <property type="match status" value="1"/>
</dbReference>
<evidence type="ECO:0000256" key="8">
    <source>
        <dbReference type="ARBA" id="ARBA00023203"/>
    </source>
</evidence>
<evidence type="ECO:0000259" key="12">
    <source>
        <dbReference type="PROSITE" id="PS51456"/>
    </source>
</evidence>
<feature type="compositionally biased region" description="Acidic residues" evidence="10">
    <location>
        <begin position="1125"/>
        <end position="1139"/>
    </location>
</feature>
<dbReference type="Pfam" id="PF00612">
    <property type="entry name" value="IQ"/>
    <property type="match status" value="1"/>
</dbReference>
<reference evidence="13" key="2">
    <citation type="submission" date="2025-09" db="UniProtKB">
        <authorList>
            <consortium name="Ensembl"/>
        </authorList>
    </citation>
    <scope>IDENTIFICATION</scope>
</reference>
<evidence type="ECO:0000256" key="7">
    <source>
        <dbReference type="ARBA" id="ARBA00023175"/>
    </source>
</evidence>
<keyword evidence="3" id="KW-0963">Cytoplasm</keyword>
<dbReference type="PROSITE" id="PS50003">
    <property type="entry name" value="PH_DOMAIN"/>
    <property type="match status" value="1"/>
</dbReference>
<comment type="similarity">
    <text evidence="2 9">Belongs to the TRAFAC class myosin-kinesin ATPase superfamily. Myosin family.</text>
</comment>
<dbReference type="FunFam" id="1.10.10.820:FF:000001">
    <property type="entry name" value="Myosin heavy chain"/>
    <property type="match status" value="1"/>
</dbReference>
<dbReference type="Proteomes" id="UP000694388">
    <property type="component" value="Unplaced"/>
</dbReference>
<evidence type="ECO:0000256" key="4">
    <source>
        <dbReference type="ARBA" id="ARBA00022741"/>
    </source>
</evidence>
<dbReference type="OMA" id="IANECYS"/>
<keyword evidence="7 9" id="KW-0505">Motor protein</keyword>
<dbReference type="InterPro" id="IPR000048">
    <property type="entry name" value="IQ_motif_EF-hand-BS"/>
</dbReference>
<organism evidence="13 14">
    <name type="scientific">Eptatretus burgeri</name>
    <name type="common">Inshore hagfish</name>
    <dbReference type="NCBI Taxonomy" id="7764"/>
    <lineage>
        <taxon>Eukaryota</taxon>
        <taxon>Metazoa</taxon>
        <taxon>Chordata</taxon>
        <taxon>Craniata</taxon>
        <taxon>Vertebrata</taxon>
        <taxon>Cyclostomata</taxon>
        <taxon>Myxini</taxon>
        <taxon>Myxiniformes</taxon>
        <taxon>Myxinidae</taxon>
        <taxon>Eptatretinae</taxon>
        <taxon>Eptatretus</taxon>
    </lineage>
</organism>
<keyword evidence="6 9" id="KW-0518">Myosin</keyword>
<evidence type="ECO:0000259" key="11">
    <source>
        <dbReference type="PROSITE" id="PS50003"/>
    </source>
</evidence>
<dbReference type="PRINTS" id="PR00193">
    <property type="entry name" value="MYOSINHEAVY"/>
</dbReference>
<dbReference type="GO" id="GO:0005737">
    <property type="term" value="C:cytoplasm"/>
    <property type="evidence" value="ECO:0007669"/>
    <property type="project" value="UniProtKB-SubCell"/>
</dbReference>
<dbReference type="CDD" id="cd23767">
    <property type="entry name" value="IQCD"/>
    <property type="match status" value="1"/>
</dbReference>
<dbReference type="PROSITE" id="PS50096">
    <property type="entry name" value="IQ"/>
    <property type="match status" value="2"/>
</dbReference>
<evidence type="ECO:0000256" key="1">
    <source>
        <dbReference type="ARBA" id="ARBA00004496"/>
    </source>
</evidence>
<dbReference type="Gene3D" id="1.20.120.720">
    <property type="entry name" value="Myosin VI head, motor domain, U50 subdomain"/>
    <property type="match status" value="1"/>
</dbReference>
<dbReference type="Gene3D" id="1.20.5.190">
    <property type="match status" value="1"/>
</dbReference>
<keyword evidence="8 9" id="KW-0009">Actin-binding</keyword>
<evidence type="ECO:0000313" key="14">
    <source>
        <dbReference type="Proteomes" id="UP000694388"/>
    </source>
</evidence>
<name>A0A8C4QXN1_EPTBU</name>
<dbReference type="InterPro" id="IPR051724">
    <property type="entry name" value="Actin_motor_Myosin"/>
</dbReference>
<dbReference type="InterPro" id="IPR036961">
    <property type="entry name" value="Kinesin_motor_dom_sf"/>
</dbReference>
<dbReference type="GO" id="GO:0005524">
    <property type="term" value="F:ATP binding"/>
    <property type="evidence" value="ECO:0007669"/>
    <property type="project" value="UniProtKB-UniRule"/>
</dbReference>
<dbReference type="InterPro" id="IPR027417">
    <property type="entry name" value="P-loop_NTPase"/>
</dbReference>
<dbReference type="SUPFAM" id="SSF52540">
    <property type="entry name" value="P-loop containing nucleoside triphosphate hydrolases"/>
    <property type="match status" value="1"/>
</dbReference>
<feature type="binding site" evidence="9">
    <location>
        <begin position="156"/>
        <end position="163"/>
    </location>
    <ligand>
        <name>ATP</name>
        <dbReference type="ChEBI" id="CHEBI:30616"/>
    </ligand>
</feature>
<dbReference type="Gene3D" id="3.40.850.10">
    <property type="entry name" value="Kinesin motor domain"/>
    <property type="match status" value="1"/>
</dbReference>
<dbReference type="Pfam" id="PF18597">
    <property type="entry name" value="SH3_19"/>
    <property type="match status" value="1"/>
</dbReference>
<dbReference type="Pfam" id="PF00063">
    <property type="entry name" value="Myosin_head"/>
    <property type="match status" value="1"/>
</dbReference>
<dbReference type="GO" id="GO:0016459">
    <property type="term" value="C:myosin complex"/>
    <property type="evidence" value="ECO:0007669"/>
    <property type="project" value="UniProtKB-KW"/>
</dbReference>
<evidence type="ECO:0000256" key="10">
    <source>
        <dbReference type="SAM" id="MobiDB-lite"/>
    </source>
</evidence>
<dbReference type="Gene3D" id="6.20.240.20">
    <property type="match status" value="1"/>
</dbReference>
<protein>
    <submittedName>
        <fullName evidence="13">Myosin X</fullName>
    </submittedName>
</protein>
<dbReference type="InterPro" id="IPR011993">
    <property type="entry name" value="PH-like_dom_sf"/>
</dbReference>
<evidence type="ECO:0000256" key="9">
    <source>
        <dbReference type="PROSITE-ProRule" id="PRU00782"/>
    </source>
</evidence>
<keyword evidence="4 9" id="KW-0547">Nucleotide-binding</keyword>
<evidence type="ECO:0000256" key="6">
    <source>
        <dbReference type="ARBA" id="ARBA00023123"/>
    </source>
</evidence>
<dbReference type="GeneTree" id="ENSGT00940000155469"/>
<feature type="domain" description="Myosin motor" evidence="12">
    <location>
        <begin position="62"/>
        <end position="739"/>
    </location>
</feature>
<dbReference type="InterPro" id="IPR040640">
    <property type="entry name" value="MyoX_N_SH3"/>
</dbReference>
<dbReference type="GO" id="GO:0003774">
    <property type="term" value="F:cytoskeletal motor activity"/>
    <property type="evidence" value="ECO:0007669"/>
    <property type="project" value="UniProtKB-UniRule"/>
</dbReference>
<keyword evidence="14" id="KW-1185">Reference proteome</keyword>
<dbReference type="PANTHER" id="PTHR46049:SF3">
    <property type="entry name" value="MYOSIN VIIA"/>
    <property type="match status" value="1"/>
</dbReference>
<dbReference type="Gene3D" id="1.10.10.820">
    <property type="match status" value="1"/>
</dbReference>
<accession>A0A8C4QXN1</accession>
<evidence type="ECO:0000256" key="5">
    <source>
        <dbReference type="ARBA" id="ARBA00022840"/>
    </source>
</evidence>
<dbReference type="Pfam" id="PF00169">
    <property type="entry name" value="PH"/>
    <property type="match status" value="1"/>
</dbReference>
<reference evidence="13" key="1">
    <citation type="submission" date="2025-08" db="UniProtKB">
        <authorList>
            <consortium name="Ensembl"/>
        </authorList>
    </citation>
    <scope>IDENTIFICATION</scope>
</reference>
<feature type="compositionally biased region" description="Basic and acidic residues" evidence="10">
    <location>
        <begin position="819"/>
        <end position="885"/>
    </location>
</feature>
<dbReference type="Gene3D" id="2.30.29.30">
    <property type="entry name" value="Pleckstrin-homology domain (PH domain)/Phosphotyrosine-binding domain (PTB)"/>
    <property type="match status" value="1"/>
</dbReference>
<dbReference type="InterPro" id="IPR001609">
    <property type="entry name" value="Myosin_head_motor_dom-like"/>
</dbReference>
<dbReference type="FunFam" id="3.40.850.10:FF:000008">
    <property type="entry name" value="Putative unconventional myosin-IXa"/>
    <property type="match status" value="1"/>
</dbReference>
<dbReference type="InterPro" id="IPR001849">
    <property type="entry name" value="PH_domain"/>
</dbReference>
<dbReference type="SMART" id="SM00242">
    <property type="entry name" value="MYSc"/>
    <property type="match status" value="1"/>
</dbReference>
<dbReference type="Ensembl" id="ENSEBUT00000022705.1">
    <property type="protein sequence ID" value="ENSEBUP00000022130.1"/>
    <property type="gene ID" value="ENSEBUG00000013646.1"/>
</dbReference>
<dbReference type="FunFam" id="2.30.29.30:FF:000286">
    <property type="entry name" value="PH-protein kinase domain containing protein"/>
    <property type="match status" value="1"/>
</dbReference>
<dbReference type="PROSITE" id="PS51456">
    <property type="entry name" value="MYOSIN_MOTOR"/>
    <property type="match status" value="1"/>
</dbReference>
<evidence type="ECO:0000256" key="2">
    <source>
        <dbReference type="ARBA" id="ARBA00008314"/>
    </source>
</evidence>
<dbReference type="SUPFAM" id="SSF50729">
    <property type="entry name" value="PH domain-like"/>
    <property type="match status" value="2"/>
</dbReference>
<feature type="region of interest" description="Disordered" evidence="10">
    <location>
        <begin position="819"/>
        <end position="896"/>
    </location>
</feature>
<dbReference type="GO" id="GO:0003779">
    <property type="term" value="F:actin binding"/>
    <property type="evidence" value="ECO:0007669"/>
    <property type="project" value="UniProtKB-KW"/>
</dbReference>
<dbReference type="SMART" id="SM00015">
    <property type="entry name" value="IQ"/>
    <property type="match status" value="3"/>
</dbReference>
<dbReference type="PANTHER" id="PTHR46049">
    <property type="entry name" value="AGAP003327-PA"/>
    <property type="match status" value="1"/>
</dbReference>
<sequence>MEEHVEGSHVWLQENEQLIPCTITSCDRVNLMLTSDYGQVFHISQSSLSQDKVSRMAPSSVAGVEDMSTLEQLHEGAIMHNLHLRYQSQQIYTYIGSILAAVNPYQQIAGLYDVAAMKQYEKRHLGEQPPHIYAIANECYSCLWKRGGGQCVLISGESGAGKTESTKVILNFLSAMSQSCGGSHQEHTSTHVEQAIMQSSPIMEAFGNAKTIYNNNSSRFGKFIQLNFSEEGFIQGGKIIDYLLEKNRVVRQNPGERNFHIFYSILAGANEEQKEAFCLSQPDNYHFLNQSGCTADPSCDDQKSFENILAAMQVLNIGSEEVKEVLRLLAGILQLGNMVFVTAGGAQISSKQVLSNTSELLGLESSQLAEVLTQRSMILRGEEISTPLTTEQAEDSRNSMAMALYAQCFSWIIGKINSSIKGKENFKSIGILDIFGFENFQVNRFEQFNINYANEKLQEYFNKHIFSLEQLEYNREGISWEAIDWMDNAECLDLVEKKLGMLALINEESRFPKGTDLTLLEKLHMQHATNQFYIKPKVTDHHFGIKHYAGEVQYSVEGFLEKNRDTFRDDLLSLLKESGIDFIYDLFEHVTSRSGDERMKSGGKQQRKATVSTQFKDSLHSLMATLSLSNPFFVRCIKPNLEKIPSYFEPSVVLNQLRYSGMLETVRIRRAGFPVRRPFADFVSRYKVLMAIGGDSDDAHEKCAAFLHTVNADAVSWKLGKTKVFLRESLESELEKRRVIQLHKAATTIRAHVLAFLRRKHFRCLRASAIAIQTWFRGQAKRRIFLRQRTAALTLQKYWRGLVARQIYKKLLEEKRREEEERKRQEEEERRQREEAERRRREEEERKRREEEEARRMEEDRERERLEAELKTLKEQEEERRRQAEETGNIEDVQEDEATQLMLIEKLEKDIELLQQQREAEDQITQQLGVEGQSGEAWQAREDAIRRLEEEADQATQDFLETLDFGECEPCESHVQQSQSDVDDLGQTKPSVEMTAAEKMLDRKQQAVDDEDEGFVGGEERNRILQQGTHVDQHPLNGKTNGELNKVQKTGAGEQLTEDVEEISEPIYDAPILEEFDLEFDESGSFIDTEGTISIRQRHDKRQLPSEYESRYSYNGSIGQSTIGESDEDFDAGFDEDDDTTSRRDGIYSVAGIPYFNSFLFVKGGLMNIWKKRWCVLKDETFLWFRAKQEALKAGWLNKKGGGMSTLSRRNWKRRWFVLRGEKLMYFDTDGEDKLKGSINIREAREIVDNADKENAIDIVTQDRTYHLIAESPEDASDWFNVLSRVNGASDQELREMHDEQANPNNAMVCFVALQTDE</sequence>